<evidence type="ECO:0000313" key="3">
    <source>
        <dbReference type="Proteomes" id="UP001219525"/>
    </source>
</evidence>
<accession>A0AAD6UL04</accession>
<evidence type="ECO:0008006" key="4">
    <source>
        <dbReference type="Google" id="ProtNLM"/>
    </source>
</evidence>
<organism evidence="2 3">
    <name type="scientific">Mycena pura</name>
    <dbReference type="NCBI Taxonomy" id="153505"/>
    <lineage>
        <taxon>Eukaryota</taxon>
        <taxon>Fungi</taxon>
        <taxon>Dikarya</taxon>
        <taxon>Basidiomycota</taxon>
        <taxon>Agaricomycotina</taxon>
        <taxon>Agaricomycetes</taxon>
        <taxon>Agaricomycetidae</taxon>
        <taxon>Agaricales</taxon>
        <taxon>Marasmiineae</taxon>
        <taxon>Mycenaceae</taxon>
        <taxon>Mycena</taxon>
    </lineage>
</organism>
<dbReference type="Proteomes" id="UP001219525">
    <property type="component" value="Unassembled WGS sequence"/>
</dbReference>
<dbReference type="Gene3D" id="3.30.160.60">
    <property type="entry name" value="Classic Zinc Finger"/>
    <property type="match status" value="1"/>
</dbReference>
<feature type="non-terminal residue" evidence="2">
    <location>
        <position position="193"/>
    </location>
</feature>
<evidence type="ECO:0000256" key="1">
    <source>
        <dbReference type="SAM" id="MobiDB-lite"/>
    </source>
</evidence>
<feature type="compositionally biased region" description="Low complexity" evidence="1">
    <location>
        <begin position="42"/>
        <end position="61"/>
    </location>
</feature>
<dbReference type="AlphaFoldDB" id="A0AAD6UL04"/>
<feature type="non-terminal residue" evidence="2">
    <location>
        <position position="1"/>
    </location>
</feature>
<dbReference type="EMBL" id="JARJCW010000164">
    <property type="protein sequence ID" value="KAJ7189861.1"/>
    <property type="molecule type" value="Genomic_DNA"/>
</dbReference>
<keyword evidence="3" id="KW-1185">Reference proteome</keyword>
<sequence>TARPSPVADDSDRNAEYESTGDASDDEYLPSAPLNRRKRARSSLASSRPLPFMPPSSLLSSRHTDAEPPTKRARAIPVSRNKQTSLAEVQRAENSDEYGDFVCRVCGWVQRNKRVPDFKRHVKTHQRSWDDRANKGWCCTGVLFSEVADYPRIKPNAPVYLFTGQMRVGGCQKTFSRRDALKRHLENPNVKCV</sequence>
<reference evidence="2" key="1">
    <citation type="submission" date="2023-03" db="EMBL/GenBank/DDBJ databases">
        <title>Massive genome expansion in bonnet fungi (Mycena s.s.) driven by repeated elements and novel gene families across ecological guilds.</title>
        <authorList>
            <consortium name="Lawrence Berkeley National Laboratory"/>
            <person name="Harder C.B."/>
            <person name="Miyauchi S."/>
            <person name="Viragh M."/>
            <person name="Kuo A."/>
            <person name="Thoen E."/>
            <person name="Andreopoulos B."/>
            <person name="Lu D."/>
            <person name="Skrede I."/>
            <person name="Drula E."/>
            <person name="Henrissat B."/>
            <person name="Morin E."/>
            <person name="Kohler A."/>
            <person name="Barry K."/>
            <person name="LaButti K."/>
            <person name="Morin E."/>
            <person name="Salamov A."/>
            <person name="Lipzen A."/>
            <person name="Mereny Z."/>
            <person name="Hegedus B."/>
            <person name="Baldrian P."/>
            <person name="Stursova M."/>
            <person name="Weitz H."/>
            <person name="Taylor A."/>
            <person name="Grigoriev I.V."/>
            <person name="Nagy L.G."/>
            <person name="Martin F."/>
            <person name="Kauserud H."/>
        </authorList>
    </citation>
    <scope>NUCLEOTIDE SEQUENCE</scope>
    <source>
        <strain evidence="2">9144</strain>
    </source>
</reference>
<evidence type="ECO:0000313" key="2">
    <source>
        <dbReference type="EMBL" id="KAJ7189861.1"/>
    </source>
</evidence>
<protein>
    <recommendedName>
        <fullName evidence="4">C2H2-type domain-containing protein</fullName>
    </recommendedName>
</protein>
<comment type="caution">
    <text evidence="2">The sequence shown here is derived from an EMBL/GenBank/DDBJ whole genome shotgun (WGS) entry which is preliminary data.</text>
</comment>
<feature type="region of interest" description="Disordered" evidence="1">
    <location>
        <begin position="1"/>
        <end position="83"/>
    </location>
</feature>
<proteinExistence type="predicted"/>
<name>A0AAD6UL04_9AGAR</name>
<gene>
    <name evidence="2" type="ORF">GGX14DRAFT_322478</name>
</gene>